<keyword evidence="2" id="KW-1185">Reference proteome</keyword>
<dbReference type="STRING" id="1588748.HMPREF3182_01480"/>
<dbReference type="AlphaFoldDB" id="A0A134CD99"/>
<comment type="caution">
    <text evidence="1">The sequence shown here is derived from an EMBL/GenBank/DDBJ whole genome shotgun (WGS) entry which is preliminary data.</text>
</comment>
<accession>A0A134CD99</accession>
<proteinExistence type="predicted"/>
<reference evidence="2" key="1">
    <citation type="submission" date="2016-01" db="EMBL/GenBank/DDBJ databases">
        <authorList>
            <person name="Mitreva M."/>
            <person name="Pepin K.H."/>
            <person name="Mihindukulasuriya K.A."/>
            <person name="Fulton R."/>
            <person name="Fronick C."/>
            <person name="O'Laughlin M."/>
            <person name="Miner T."/>
            <person name="Herter B."/>
            <person name="Rosa B.A."/>
            <person name="Cordes M."/>
            <person name="Tomlinson C."/>
            <person name="Wollam A."/>
            <person name="Palsikar V.B."/>
            <person name="Mardis E.R."/>
            <person name="Wilson R.K."/>
        </authorList>
    </citation>
    <scope>NUCLEOTIDE SEQUENCE [LARGE SCALE GENOMIC DNA]</scope>
    <source>
        <strain evidence="2">KA00182</strain>
    </source>
</reference>
<evidence type="ECO:0000313" key="1">
    <source>
        <dbReference type="EMBL" id="KXB90166.1"/>
    </source>
</evidence>
<sequence>MEWNEDQLKKCIAAVIQMMQKDQPSKKTRPVYLVFDRPFPGLDLFITQALSFWETVTAVIPDEWGQQYPCFWKDKSPSLRISLWHESNTLPLEDSLTIYPVMTHTWAAKMALCIGDSFITQWGERCIQVGAAVHFILAGLQKFTGQEPCTYKKMIFSYYRQLLSYGISIGSLVSAVEKEANNMLPEGDGNKAVIPDTIITVKDINHIPPGGCMYILPKAIVTSFAAEMIEKRGIVVIRKGW</sequence>
<gene>
    <name evidence="1" type="ORF">HMPREF3182_01480</name>
</gene>
<protein>
    <submittedName>
        <fullName evidence="1">Uncharacterized protein</fullName>
    </submittedName>
</protein>
<evidence type="ECO:0000313" key="2">
    <source>
        <dbReference type="Proteomes" id="UP000070160"/>
    </source>
</evidence>
<dbReference type="PATRIC" id="fig|1588748.3.peg.1432"/>
<name>A0A134CD99_9FIRM</name>
<dbReference type="RefSeq" id="WP_062486521.1">
    <property type="nucleotide sequence ID" value="NZ_KQ960955.1"/>
</dbReference>
<dbReference type="EMBL" id="LSDT01000050">
    <property type="protein sequence ID" value="KXB90166.1"/>
    <property type="molecule type" value="Genomic_DNA"/>
</dbReference>
<dbReference type="Proteomes" id="UP000070160">
    <property type="component" value="Unassembled WGS sequence"/>
</dbReference>
<organism evidence="1 2">
    <name type="scientific">Megasphaera hutchinsoni</name>
    <dbReference type="NCBI Taxonomy" id="1588748"/>
    <lineage>
        <taxon>Bacteria</taxon>
        <taxon>Bacillati</taxon>
        <taxon>Bacillota</taxon>
        <taxon>Negativicutes</taxon>
        <taxon>Veillonellales</taxon>
        <taxon>Veillonellaceae</taxon>
        <taxon>Megasphaera</taxon>
    </lineage>
</organism>